<accession>A0ABS1CF18</accession>
<dbReference type="InterPro" id="IPR039131">
    <property type="entry name" value="NDUFAF1"/>
</dbReference>
<comment type="caution">
    <text evidence="4">The sequence shown here is derived from an EMBL/GenBank/DDBJ whole genome shotgun (WGS) entry which is preliminary data.</text>
</comment>
<dbReference type="PANTHER" id="PTHR13194">
    <property type="entry name" value="COMPLEX I INTERMEDIATE-ASSOCIATED PROTEIN 30"/>
    <property type="match status" value="1"/>
</dbReference>
<evidence type="ECO:0000259" key="3">
    <source>
        <dbReference type="Pfam" id="PF08547"/>
    </source>
</evidence>
<feature type="domain" description="NADH:ubiquinone oxidoreductase intermediate-associated protein 30" evidence="3">
    <location>
        <begin position="45"/>
        <end position="179"/>
    </location>
</feature>
<gene>
    <name evidence="4" type="ORF">CKO31_06955</name>
</gene>
<reference evidence="4 5" key="1">
    <citation type="journal article" date="2020" name="Microorganisms">
        <title>Osmotic Adaptation and Compatible Solute Biosynthesis of Phototrophic Bacteria as Revealed from Genome Analyses.</title>
        <authorList>
            <person name="Imhoff J.F."/>
            <person name="Rahn T."/>
            <person name="Kunzel S."/>
            <person name="Keller A."/>
            <person name="Neulinger S.C."/>
        </authorList>
    </citation>
    <scope>NUCLEOTIDE SEQUENCE [LARGE SCALE GENOMIC DNA]</scope>
    <source>
        <strain evidence="4 5">DSM 6210</strain>
    </source>
</reference>
<keyword evidence="5" id="KW-1185">Reference proteome</keyword>
<dbReference type="SUPFAM" id="SSF49785">
    <property type="entry name" value="Galactose-binding domain-like"/>
    <property type="match status" value="1"/>
</dbReference>
<sequence length="195" mass="20953">MHTGAMRAPARILAMTSLFAATAGADAGGLIDDFADADGRSRLGTSWRLVTDQVMGGVSRASMQPRELDGRRALCLQGDVSLANNGGFVQMSLDLSPTGQLDASPFTGIRLVARGNGEAYNVHLKTAATTMPWQSYRADFVAADTWTEIRLPFTSFTPHRLVPALDTTRLKRLGIVAIGRVMHAELCVAEIGFYP</sequence>
<feature type="signal peptide" evidence="2">
    <location>
        <begin position="1"/>
        <end position="20"/>
    </location>
</feature>
<dbReference type="Pfam" id="PF08547">
    <property type="entry name" value="CIA30"/>
    <property type="match status" value="1"/>
</dbReference>
<dbReference type="InterPro" id="IPR008979">
    <property type="entry name" value="Galactose-bd-like_sf"/>
</dbReference>
<dbReference type="PANTHER" id="PTHR13194:SF19">
    <property type="entry name" value="NAD(P)-BINDING ROSSMANN-FOLD SUPERFAMILY PROTEIN"/>
    <property type="match status" value="1"/>
</dbReference>
<evidence type="ECO:0000313" key="5">
    <source>
        <dbReference type="Proteomes" id="UP000748752"/>
    </source>
</evidence>
<protein>
    <submittedName>
        <fullName evidence="4">NADH:ubiquinone oxidoreductase</fullName>
    </submittedName>
</protein>
<name>A0ABS1CF18_9GAMM</name>
<evidence type="ECO:0000256" key="1">
    <source>
        <dbReference type="ARBA" id="ARBA00007884"/>
    </source>
</evidence>
<dbReference type="EMBL" id="NRRV01000012">
    <property type="protein sequence ID" value="MBK1630488.1"/>
    <property type="molecule type" value="Genomic_DNA"/>
</dbReference>
<keyword evidence="2" id="KW-0732">Signal</keyword>
<dbReference type="InterPro" id="IPR013857">
    <property type="entry name" value="NADH-UbQ_OxRdtase-assoc_prot30"/>
</dbReference>
<dbReference type="Proteomes" id="UP000748752">
    <property type="component" value="Unassembled WGS sequence"/>
</dbReference>
<comment type="similarity">
    <text evidence="1">Belongs to the CIA30 family.</text>
</comment>
<evidence type="ECO:0000256" key="2">
    <source>
        <dbReference type="SAM" id="SignalP"/>
    </source>
</evidence>
<proteinExistence type="inferred from homology"/>
<feature type="chain" id="PRO_5045322609" evidence="2">
    <location>
        <begin position="21"/>
        <end position="195"/>
    </location>
</feature>
<evidence type="ECO:0000313" key="4">
    <source>
        <dbReference type="EMBL" id="MBK1630488.1"/>
    </source>
</evidence>
<organism evidence="4 5">
    <name type="scientific">Thiohalocapsa halophila</name>
    <dbReference type="NCBI Taxonomy" id="69359"/>
    <lineage>
        <taxon>Bacteria</taxon>
        <taxon>Pseudomonadati</taxon>
        <taxon>Pseudomonadota</taxon>
        <taxon>Gammaproteobacteria</taxon>
        <taxon>Chromatiales</taxon>
        <taxon>Chromatiaceae</taxon>
        <taxon>Thiohalocapsa</taxon>
    </lineage>
</organism>